<sequence>MPADEDSPFEVAADEHDENAPLLSKAHGAGSQETPLPRAQLAAIYFIKLTIPVVYTQVQPYLNKMISELDLPPGRPVGYYSGLLGLAINAGQFLTVFPWGRLSDWLGRTRIITFGLFGLVLSTVAFGLSQTFAQALFFRLLTGVFSGYVGVIHSVVGELSDATNQSTAFPFYDIISALGYIVGPILGGAFADPATELPKWFDYPFWRKYPYSLPCLISGAIGTCASLLSLFYLKETHPRFSAKKTYDMAEQTSSYQSITVPSSPDADEDKPPTVRSLFALPVIRAICTSQFVIGFLASSFNTVFVLLAYTSIDQGGLSMKPLRIAFALSIMGFVSIGLKASLPIFLKRYDTLTVYRSTVKAFPITYALIPFLNIIARATGPHRSTVAEALLWVSISVVLLASRIGTLAFGIIMILTKDHTPTFSALGTTNSISELAQMAGISIGAPFVSKILGGHLWVVIYCVLATVADLSARRIAQYRR</sequence>
<organism evidence="1 2">
    <name type="scientific">Irpex rosettiformis</name>
    <dbReference type="NCBI Taxonomy" id="378272"/>
    <lineage>
        <taxon>Eukaryota</taxon>
        <taxon>Fungi</taxon>
        <taxon>Dikarya</taxon>
        <taxon>Basidiomycota</taxon>
        <taxon>Agaricomycotina</taxon>
        <taxon>Agaricomycetes</taxon>
        <taxon>Polyporales</taxon>
        <taxon>Irpicaceae</taxon>
        <taxon>Irpex</taxon>
    </lineage>
</organism>
<dbReference type="EMBL" id="MU274931">
    <property type="protein sequence ID" value="KAI0085416.1"/>
    <property type="molecule type" value="Genomic_DNA"/>
</dbReference>
<name>A0ACB8TTP7_9APHY</name>
<protein>
    <submittedName>
        <fullName evidence="1">MFS general substrate transporter</fullName>
    </submittedName>
</protein>
<dbReference type="Proteomes" id="UP001055072">
    <property type="component" value="Unassembled WGS sequence"/>
</dbReference>
<comment type="caution">
    <text evidence="1">The sequence shown here is derived from an EMBL/GenBank/DDBJ whole genome shotgun (WGS) entry which is preliminary data.</text>
</comment>
<evidence type="ECO:0000313" key="1">
    <source>
        <dbReference type="EMBL" id="KAI0085416.1"/>
    </source>
</evidence>
<gene>
    <name evidence="1" type="ORF">BDY19DRAFT_909040</name>
</gene>
<keyword evidence="2" id="KW-1185">Reference proteome</keyword>
<reference evidence="1" key="1">
    <citation type="journal article" date="2021" name="Environ. Microbiol.">
        <title>Gene family expansions and transcriptome signatures uncover fungal adaptations to wood decay.</title>
        <authorList>
            <person name="Hage H."/>
            <person name="Miyauchi S."/>
            <person name="Viragh M."/>
            <person name="Drula E."/>
            <person name="Min B."/>
            <person name="Chaduli D."/>
            <person name="Navarro D."/>
            <person name="Favel A."/>
            <person name="Norest M."/>
            <person name="Lesage-Meessen L."/>
            <person name="Balint B."/>
            <person name="Merenyi Z."/>
            <person name="de Eugenio L."/>
            <person name="Morin E."/>
            <person name="Martinez A.T."/>
            <person name="Baldrian P."/>
            <person name="Stursova M."/>
            <person name="Martinez M.J."/>
            <person name="Novotny C."/>
            <person name="Magnuson J.K."/>
            <person name="Spatafora J.W."/>
            <person name="Maurice S."/>
            <person name="Pangilinan J."/>
            <person name="Andreopoulos W."/>
            <person name="LaButti K."/>
            <person name="Hundley H."/>
            <person name="Na H."/>
            <person name="Kuo A."/>
            <person name="Barry K."/>
            <person name="Lipzen A."/>
            <person name="Henrissat B."/>
            <person name="Riley R."/>
            <person name="Ahrendt S."/>
            <person name="Nagy L.G."/>
            <person name="Grigoriev I.V."/>
            <person name="Martin F."/>
            <person name="Rosso M.N."/>
        </authorList>
    </citation>
    <scope>NUCLEOTIDE SEQUENCE</scope>
    <source>
        <strain evidence="1">CBS 384.51</strain>
    </source>
</reference>
<accession>A0ACB8TTP7</accession>
<evidence type="ECO:0000313" key="2">
    <source>
        <dbReference type="Proteomes" id="UP001055072"/>
    </source>
</evidence>
<proteinExistence type="predicted"/>